<comment type="catalytic activity">
    <reaction evidence="17 19">
        <text>alpha-ribazole + adenosylcob(III)inamide-GDP = adenosylcob(III)alamin + GMP + H(+)</text>
        <dbReference type="Rhea" id="RHEA:16049"/>
        <dbReference type="ChEBI" id="CHEBI:10329"/>
        <dbReference type="ChEBI" id="CHEBI:15378"/>
        <dbReference type="ChEBI" id="CHEBI:18408"/>
        <dbReference type="ChEBI" id="CHEBI:58115"/>
        <dbReference type="ChEBI" id="CHEBI:60487"/>
        <dbReference type="EC" id="2.7.8.26"/>
    </reaction>
</comment>
<keyword evidence="9 19" id="KW-0808">Transferase</keyword>
<proteinExistence type="inferred from homology"/>
<evidence type="ECO:0000256" key="10">
    <source>
        <dbReference type="ARBA" id="ARBA00022692"/>
    </source>
</evidence>
<keyword evidence="11 19" id="KW-0460">Magnesium</keyword>
<accession>A0A6M0RNT8</accession>
<dbReference type="PANTHER" id="PTHR34148">
    <property type="entry name" value="ADENOSYLCOBINAMIDE-GDP RIBAZOLETRANSFERASE"/>
    <property type="match status" value="1"/>
</dbReference>
<dbReference type="NCBIfam" id="TIGR00317">
    <property type="entry name" value="cobS"/>
    <property type="match status" value="1"/>
</dbReference>
<keyword evidence="7 19" id="KW-1003">Cell membrane</keyword>
<evidence type="ECO:0000256" key="18">
    <source>
        <dbReference type="ARBA" id="ARBA00049504"/>
    </source>
</evidence>
<dbReference type="GO" id="GO:0005886">
    <property type="term" value="C:plasma membrane"/>
    <property type="evidence" value="ECO:0007669"/>
    <property type="project" value="UniProtKB-SubCell"/>
</dbReference>
<comment type="function">
    <text evidence="14 19">Joins adenosylcobinamide-GDP and alpha-ribazole to generate adenosylcobalamin (Ado-cobalamin). Also synthesizes adenosylcobalamin 5'-phosphate from adenosylcobinamide-GDP and alpha-ribazole 5'-phosphate.</text>
</comment>
<evidence type="ECO:0000256" key="14">
    <source>
        <dbReference type="ARBA" id="ARBA00025228"/>
    </source>
</evidence>
<comment type="similarity">
    <text evidence="4 19">Belongs to the CobS family.</text>
</comment>
<feature type="transmembrane region" description="Helical" evidence="19">
    <location>
        <begin position="182"/>
        <end position="202"/>
    </location>
</feature>
<protein>
    <recommendedName>
        <fullName evidence="6 19">Adenosylcobinamide-GDP ribazoletransferase</fullName>
        <ecNumber evidence="5 19">2.7.8.26</ecNumber>
    </recommendedName>
    <alternativeName>
        <fullName evidence="16 19">Cobalamin synthase</fullName>
    </alternativeName>
    <alternativeName>
        <fullName evidence="15 19">Cobalamin-5'-phosphate synthase</fullName>
    </alternativeName>
</protein>
<keyword evidence="8 19" id="KW-0169">Cobalamin biosynthesis</keyword>
<evidence type="ECO:0000256" key="19">
    <source>
        <dbReference type="HAMAP-Rule" id="MF_00719"/>
    </source>
</evidence>
<evidence type="ECO:0000313" key="20">
    <source>
        <dbReference type="EMBL" id="NEZ57894.1"/>
    </source>
</evidence>
<dbReference type="PANTHER" id="PTHR34148:SF1">
    <property type="entry name" value="ADENOSYLCOBINAMIDE-GDP RIBAZOLETRANSFERASE"/>
    <property type="match status" value="1"/>
</dbReference>
<dbReference type="UniPathway" id="UPA00148">
    <property type="reaction ID" value="UER00238"/>
</dbReference>
<comment type="catalytic activity">
    <reaction evidence="18 19">
        <text>alpha-ribazole 5'-phosphate + adenosylcob(III)inamide-GDP = adenosylcob(III)alamin 5'-phosphate + GMP + H(+)</text>
        <dbReference type="Rhea" id="RHEA:23560"/>
        <dbReference type="ChEBI" id="CHEBI:15378"/>
        <dbReference type="ChEBI" id="CHEBI:57918"/>
        <dbReference type="ChEBI" id="CHEBI:58115"/>
        <dbReference type="ChEBI" id="CHEBI:60487"/>
        <dbReference type="ChEBI" id="CHEBI:60493"/>
        <dbReference type="EC" id="2.7.8.26"/>
    </reaction>
</comment>
<dbReference type="GO" id="GO:0008818">
    <property type="term" value="F:cobalamin 5'-phosphate synthase activity"/>
    <property type="evidence" value="ECO:0007669"/>
    <property type="project" value="UniProtKB-UniRule"/>
</dbReference>
<evidence type="ECO:0000256" key="17">
    <source>
        <dbReference type="ARBA" id="ARBA00048623"/>
    </source>
</evidence>
<evidence type="ECO:0000313" key="21">
    <source>
        <dbReference type="Proteomes" id="UP000481033"/>
    </source>
</evidence>
<evidence type="ECO:0000256" key="15">
    <source>
        <dbReference type="ARBA" id="ARBA00032605"/>
    </source>
</evidence>
<evidence type="ECO:0000256" key="9">
    <source>
        <dbReference type="ARBA" id="ARBA00022679"/>
    </source>
</evidence>
<keyword evidence="10 19" id="KW-0812">Transmembrane</keyword>
<dbReference type="EC" id="2.7.8.26" evidence="5 19"/>
<dbReference type="Pfam" id="PF02654">
    <property type="entry name" value="CobS"/>
    <property type="match status" value="1"/>
</dbReference>
<dbReference type="Proteomes" id="UP000481033">
    <property type="component" value="Unassembled WGS sequence"/>
</dbReference>
<dbReference type="InterPro" id="IPR003805">
    <property type="entry name" value="CobS"/>
</dbReference>
<reference evidence="20 21" key="1">
    <citation type="journal article" date="2020" name="Microb. Ecol.">
        <title>Ecogenomics of the Marine Benthic Filamentous Cyanobacterium Adonisia.</title>
        <authorList>
            <person name="Walter J.M."/>
            <person name="Coutinho F.H."/>
            <person name="Leomil L."/>
            <person name="Hargreaves P.I."/>
            <person name="Campeao M.E."/>
            <person name="Vieira V.V."/>
            <person name="Silva B.S."/>
            <person name="Fistarol G.O."/>
            <person name="Salomon P.S."/>
            <person name="Sawabe T."/>
            <person name="Mino S."/>
            <person name="Hosokawa M."/>
            <person name="Miyashita H."/>
            <person name="Maruyama F."/>
            <person name="van Verk M.C."/>
            <person name="Dutilh B.E."/>
            <person name="Thompson C.C."/>
            <person name="Thompson F.L."/>
        </authorList>
    </citation>
    <scope>NUCLEOTIDE SEQUENCE [LARGE SCALE GENOMIC DNA]</scope>
    <source>
        <strain evidence="20 21">CCMR0081</strain>
    </source>
</reference>
<evidence type="ECO:0000256" key="8">
    <source>
        <dbReference type="ARBA" id="ARBA00022573"/>
    </source>
</evidence>
<name>A0A6M0RNT8_9CYAN</name>
<evidence type="ECO:0000256" key="16">
    <source>
        <dbReference type="ARBA" id="ARBA00032853"/>
    </source>
</evidence>
<evidence type="ECO:0000256" key="13">
    <source>
        <dbReference type="ARBA" id="ARBA00023136"/>
    </source>
</evidence>
<evidence type="ECO:0000256" key="7">
    <source>
        <dbReference type="ARBA" id="ARBA00022475"/>
    </source>
</evidence>
<dbReference type="HAMAP" id="MF_00719">
    <property type="entry name" value="CobS"/>
    <property type="match status" value="1"/>
</dbReference>
<comment type="subcellular location">
    <subcellularLocation>
        <location evidence="2 19">Cell membrane</location>
        <topology evidence="2 19">Multi-pass membrane protein</topology>
    </subcellularLocation>
</comment>
<evidence type="ECO:0000256" key="5">
    <source>
        <dbReference type="ARBA" id="ARBA00013200"/>
    </source>
</evidence>
<feature type="transmembrane region" description="Helical" evidence="19">
    <location>
        <begin position="117"/>
        <end position="138"/>
    </location>
</feature>
<evidence type="ECO:0000256" key="1">
    <source>
        <dbReference type="ARBA" id="ARBA00001946"/>
    </source>
</evidence>
<comment type="cofactor">
    <cofactor evidence="1 19">
        <name>Mg(2+)</name>
        <dbReference type="ChEBI" id="CHEBI:18420"/>
    </cofactor>
</comment>
<evidence type="ECO:0000256" key="12">
    <source>
        <dbReference type="ARBA" id="ARBA00022989"/>
    </source>
</evidence>
<comment type="pathway">
    <text evidence="3 19">Cofactor biosynthesis; adenosylcobalamin biosynthesis; adenosylcobalamin from cob(II)yrinate a,c-diamide: step 7/7.</text>
</comment>
<comment type="caution">
    <text evidence="19">Lacks conserved residue(s) required for the propagation of feature annotation.</text>
</comment>
<dbReference type="GO" id="GO:0009236">
    <property type="term" value="P:cobalamin biosynthetic process"/>
    <property type="evidence" value="ECO:0007669"/>
    <property type="project" value="UniProtKB-UniRule"/>
</dbReference>
<sequence>MEQWIKAFARAGQQQWALLNGALLFYTSVPLPRQWPAELGQVARIVPVIGLGLGGLLTVLDAVLSLGMPLLLRSAVLILVGVRLTGGLHLDGAMDTADGLAVQDNRRLDVMADSCSGAFGVMVAIAILLLKTVALAAITQGRWFALMASAAWGRWGQQWAIATYSYLKPRGKGAFHKQALPSCWYALPWAIGLVLLTGLGVVAGGISWRYGVVAIAAGLSSAGLVADWLNRRLGGHTGDTYGAVVEWVEVVVLVSLACAN</sequence>
<keyword evidence="21" id="KW-1185">Reference proteome</keyword>
<evidence type="ECO:0000256" key="3">
    <source>
        <dbReference type="ARBA" id="ARBA00004663"/>
    </source>
</evidence>
<evidence type="ECO:0000256" key="11">
    <source>
        <dbReference type="ARBA" id="ARBA00022842"/>
    </source>
</evidence>
<feature type="transmembrane region" description="Helical" evidence="19">
    <location>
        <begin position="42"/>
        <end position="63"/>
    </location>
</feature>
<comment type="caution">
    <text evidence="20">The sequence shown here is derived from an EMBL/GenBank/DDBJ whole genome shotgun (WGS) entry which is preliminary data.</text>
</comment>
<evidence type="ECO:0000256" key="6">
    <source>
        <dbReference type="ARBA" id="ARBA00015850"/>
    </source>
</evidence>
<organism evidence="20 21">
    <name type="scientific">Adonisia turfae CCMR0081</name>
    <dbReference type="NCBI Taxonomy" id="2292702"/>
    <lineage>
        <taxon>Bacteria</taxon>
        <taxon>Bacillati</taxon>
        <taxon>Cyanobacteriota</taxon>
        <taxon>Adonisia</taxon>
        <taxon>Adonisia turfae</taxon>
    </lineage>
</organism>
<evidence type="ECO:0000256" key="2">
    <source>
        <dbReference type="ARBA" id="ARBA00004651"/>
    </source>
</evidence>
<gene>
    <name evidence="19" type="primary">cobS</name>
    <name evidence="20" type="ORF">DXZ20_20060</name>
</gene>
<dbReference type="EMBL" id="QXHD01000004">
    <property type="protein sequence ID" value="NEZ57894.1"/>
    <property type="molecule type" value="Genomic_DNA"/>
</dbReference>
<dbReference type="RefSeq" id="WP_163661103.1">
    <property type="nucleotide sequence ID" value="NZ_QXHD01000004.1"/>
</dbReference>
<keyword evidence="13 19" id="KW-0472">Membrane</keyword>
<evidence type="ECO:0000256" key="4">
    <source>
        <dbReference type="ARBA" id="ARBA00010561"/>
    </source>
</evidence>
<dbReference type="AlphaFoldDB" id="A0A6M0RNT8"/>
<keyword evidence="12 19" id="KW-1133">Transmembrane helix</keyword>
<dbReference type="GO" id="GO:0051073">
    <property type="term" value="F:adenosylcobinamide-GDP ribazoletransferase activity"/>
    <property type="evidence" value="ECO:0007669"/>
    <property type="project" value="UniProtKB-UniRule"/>
</dbReference>